<dbReference type="InterPro" id="IPR002694">
    <property type="entry name" value="Znf_CHC2"/>
</dbReference>
<evidence type="ECO:0000256" key="9">
    <source>
        <dbReference type="ARBA" id="ARBA00022842"/>
    </source>
</evidence>
<dbReference type="InterPro" id="IPR034151">
    <property type="entry name" value="TOPRIM_DnaG_bac"/>
</dbReference>
<dbReference type="InterPro" id="IPR037068">
    <property type="entry name" value="DNA_primase_core_N_sf"/>
</dbReference>
<dbReference type="RefSeq" id="WP_093472773.1">
    <property type="nucleotide sequence ID" value="NZ_FOUI01000002.1"/>
</dbReference>
<dbReference type="InterPro" id="IPR050219">
    <property type="entry name" value="DnaG_primase"/>
</dbReference>
<dbReference type="Gene3D" id="1.20.50.20">
    <property type="entry name" value="DnaG, RNA polymerase domain, helical bundle"/>
    <property type="match status" value="1"/>
</dbReference>
<keyword evidence="7 12" id="KW-0863">Zinc-finger</keyword>
<dbReference type="InterPro" id="IPR036977">
    <property type="entry name" value="DNA_primase_Znf_CHC2"/>
</dbReference>
<dbReference type="GO" id="GO:0006269">
    <property type="term" value="P:DNA replication, synthesis of primer"/>
    <property type="evidence" value="ECO:0007669"/>
    <property type="project" value="UniProtKB-UniRule"/>
</dbReference>
<reference evidence="19" key="1">
    <citation type="submission" date="2016-10" db="EMBL/GenBank/DDBJ databases">
        <authorList>
            <person name="Varghese N."/>
            <person name="Submissions S."/>
        </authorList>
    </citation>
    <scope>NUCLEOTIDE SEQUENCE [LARGE SCALE GENOMIC DNA]</scope>
    <source>
        <strain evidence="19">DSM 24213</strain>
    </source>
</reference>
<evidence type="ECO:0000256" key="1">
    <source>
        <dbReference type="ARBA" id="ARBA00022478"/>
    </source>
</evidence>
<feature type="region of interest" description="Disordered" evidence="16">
    <location>
        <begin position="93"/>
        <end position="117"/>
    </location>
</feature>
<evidence type="ECO:0000256" key="11">
    <source>
        <dbReference type="ARBA" id="ARBA00023163"/>
    </source>
</evidence>
<dbReference type="GO" id="GO:0008270">
    <property type="term" value="F:zinc ion binding"/>
    <property type="evidence" value="ECO:0007669"/>
    <property type="project" value="UniProtKB-UniRule"/>
</dbReference>
<comment type="catalytic activity">
    <reaction evidence="12">
        <text>ssDNA + n NTP = ssDNA/pppN(pN)n-1 hybrid + (n-1) diphosphate.</text>
        <dbReference type="EC" id="2.7.7.101"/>
    </reaction>
</comment>
<keyword evidence="11 12" id="KW-0804">Transcription</keyword>
<keyword evidence="3 12" id="KW-0808">Transferase</keyword>
<dbReference type="GO" id="GO:1990077">
    <property type="term" value="C:primosome complex"/>
    <property type="evidence" value="ECO:0007669"/>
    <property type="project" value="UniProtKB-KW"/>
</dbReference>
<accession>A0A1I4PCP5</accession>
<keyword evidence="19" id="KW-1185">Reference proteome</keyword>
<dbReference type="FunFam" id="3.90.580.10:FF:000001">
    <property type="entry name" value="DNA primase"/>
    <property type="match status" value="1"/>
</dbReference>
<evidence type="ECO:0000256" key="14">
    <source>
        <dbReference type="PIRSR" id="PIRSR002811-1"/>
    </source>
</evidence>
<dbReference type="GO" id="GO:0005737">
    <property type="term" value="C:cytoplasm"/>
    <property type="evidence" value="ECO:0007669"/>
    <property type="project" value="TreeGrafter"/>
</dbReference>
<evidence type="ECO:0000256" key="16">
    <source>
        <dbReference type="SAM" id="MobiDB-lite"/>
    </source>
</evidence>
<dbReference type="InterPro" id="IPR030846">
    <property type="entry name" value="DnaG_bac"/>
</dbReference>
<dbReference type="STRING" id="1720063.SAMN05216217_102246"/>
<dbReference type="SUPFAM" id="SSF56731">
    <property type="entry name" value="DNA primase core"/>
    <property type="match status" value="1"/>
</dbReference>
<dbReference type="InterPro" id="IPR013173">
    <property type="entry name" value="DNA_primase_DnaG_DnaB-bd_dom"/>
</dbReference>
<evidence type="ECO:0000256" key="8">
    <source>
        <dbReference type="ARBA" id="ARBA00022833"/>
    </source>
</evidence>
<dbReference type="Pfam" id="PF10410">
    <property type="entry name" value="DnaB_bind"/>
    <property type="match status" value="1"/>
</dbReference>
<feature type="zinc finger region" description="CHC2-type" evidence="12 14">
    <location>
        <begin position="40"/>
        <end position="64"/>
    </location>
</feature>
<dbReference type="SMART" id="SM00400">
    <property type="entry name" value="ZnF_CHCC"/>
    <property type="match status" value="1"/>
</dbReference>
<dbReference type="Pfam" id="PF01807">
    <property type="entry name" value="Zn_ribbon_DnaG"/>
    <property type="match status" value="1"/>
</dbReference>
<evidence type="ECO:0000256" key="7">
    <source>
        <dbReference type="ARBA" id="ARBA00022771"/>
    </source>
</evidence>
<dbReference type="PIRSF" id="PIRSF002811">
    <property type="entry name" value="DnaG"/>
    <property type="match status" value="1"/>
</dbReference>
<evidence type="ECO:0000256" key="13">
    <source>
        <dbReference type="PIRNR" id="PIRNR002811"/>
    </source>
</evidence>
<proteinExistence type="inferred from homology"/>
<keyword evidence="15" id="KW-0175">Coiled coil</keyword>
<dbReference type="EC" id="2.7.7.101" evidence="12"/>
<dbReference type="InterPro" id="IPR013264">
    <property type="entry name" value="DNAG_N"/>
</dbReference>
<keyword evidence="5 12" id="KW-0235">DNA replication</keyword>
<evidence type="ECO:0000256" key="2">
    <source>
        <dbReference type="ARBA" id="ARBA00022515"/>
    </source>
</evidence>
<evidence type="ECO:0000259" key="17">
    <source>
        <dbReference type="PROSITE" id="PS50880"/>
    </source>
</evidence>
<organism evidence="18 19">
    <name type="scientific">Halopseudomonas yangmingensis</name>
    <dbReference type="NCBI Taxonomy" id="1720063"/>
    <lineage>
        <taxon>Bacteria</taxon>
        <taxon>Pseudomonadati</taxon>
        <taxon>Pseudomonadota</taxon>
        <taxon>Gammaproteobacteria</taxon>
        <taxon>Pseudomonadales</taxon>
        <taxon>Pseudomonadaceae</taxon>
        <taxon>Halopseudomonas</taxon>
    </lineage>
</organism>
<feature type="region of interest" description="Disordered" evidence="16">
    <location>
        <begin position="426"/>
        <end position="472"/>
    </location>
</feature>
<comment type="similarity">
    <text evidence="12 13">Belongs to the DnaG primase family.</text>
</comment>
<comment type="cofactor">
    <cofactor evidence="12 13 14">
        <name>Zn(2+)</name>
        <dbReference type="ChEBI" id="CHEBI:29105"/>
    </cofactor>
    <text evidence="12 13 14">Binds 1 zinc ion per monomer.</text>
</comment>
<dbReference type="PANTHER" id="PTHR30313">
    <property type="entry name" value="DNA PRIMASE"/>
    <property type="match status" value="1"/>
</dbReference>
<keyword evidence="4 12" id="KW-0548">Nucleotidyltransferase</keyword>
<protein>
    <recommendedName>
        <fullName evidence="12 13">DNA primase</fullName>
        <ecNumber evidence="12">2.7.7.101</ecNumber>
    </recommendedName>
</protein>
<evidence type="ECO:0000256" key="15">
    <source>
        <dbReference type="SAM" id="Coils"/>
    </source>
</evidence>
<dbReference type="SUPFAM" id="SSF117023">
    <property type="entry name" value="DNA primase DnaG, C-terminal domain"/>
    <property type="match status" value="1"/>
</dbReference>
<evidence type="ECO:0000256" key="12">
    <source>
        <dbReference type="HAMAP-Rule" id="MF_00974"/>
    </source>
</evidence>
<dbReference type="EMBL" id="FOUI01000002">
    <property type="protein sequence ID" value="SFM25440.1"/>
    <property type="molecule type" value="Genomic_DNA"/>
</dbReference>
<evidence type="ECO:0000313" key="18">
    <source>
        <dbReference type="EMBL" id="SFM25440.1"/>
    </source>
</evidence>
<dbReference type="Gene3D" id="3.40.1360.10">
    <property type="match status" value="1"/>
</dbReference>
<feature type="coiled-coil region" evidence="15">
    <location>
        <begin position="555"/>
        <end position="611"/>
    </location>
</feature>
<dbReference type="Pfam" id="PF08278">
    <property type="entry name" value="DnaG_DnaB_bind"/>
    <property type="match status" value="1"/>
</dbReference>
<gene>
    <name evidence="12" type="primary">dnaG</name>
    <name evidence="18" type="ORF">SAMN05216217_102246</name>
</gene>
<dbReference type="Pfam" id="PF08275">
    <property type="entry name" value="DNAG_N"/>
    <property type="match status" value="1"/>
</dbReference>
<dbReference type="OrthoDB" id="9803773at2"/>
<evidence type="ECO:0000256" key="10">
    <source>
        <dbReference type="ARBA" id="ARBA00023125"/>
    </source>
</evidence>
<dbReference type="GO" id="GO:0000428">
    <property type="term" value="C:DNA-directed RNA polymerase complex"/>
    <property type="evidence" value="ECO:0007669"/>
    <property type="project" value="UniProtKB-KW"/>
</dbReference>
<keyword evidence="2 12" id="KW-0639">Primosome</keyword>
<dbReference type="PANTHER" id="PTHR30313:SF2">
    <property type="entry name" value="DNA PRIMASE"/>
    <property type="match status" value="1"/>
</dbReference>
<keyword evidence="10 12" id="KW-0238">DNA-binding</keyword>
<dbReference type="InterPro" id="IPR019475">
    <property type="entry name" value="DNA_primase_DnaB-bd"/>
</dbReference>
<evidence type="ECO:0000256" key="4">
    <source>
        <dbReference type="ARBA" id="ARBA00022695"/>
    </source>
</evidence>
<dbReference type="NCBIfam" id="TIGR01391">
    <property type="entry name" value="dnaG"/>
    <property type="match status" value="1"/>
</dbReference>
<dbReference type="HAMAP" id="MF_00974">
    <property type="entry name" value="DNA_primase_DnaG"/>
    <property type="match status" value="1"/>
</dbReference>
<feature type="compositionally biased region" description="Basic and acidic residues" evidence="16">
    <location>
        <begin position="93"/>
        <end position="115"/>
    </location>
</feature>
<dbReference type="Proteomes" id="UP000243629">
    <property type="component" value="Unassembled WGS sequence"/>
</dbReference>
<keyword evidence="6 12" id="KW-0479">Metal-binding</keyword>
<dbReference type="Gene3D" id="3.90.980.10">
    <property type="entry name" value="DNA primase, catalytic core, N-terminal domain"/>
    <property type="match status" value="1"/>
</dbReference>
<keyword evidence="1 12" id="KW-0240">DNA-directed RNA polymerase</keyword>
<feature type="domain" description="Toprim" evidence="17">
    <location>
        <begin position="264"/>
        <end position="346"/>
    </location>
</feature>
<feature type="compositionally biased region" description="Polar residues" evidence="16">
    <location>
        <begin position="449"/>
        <end position="462"/>
    </location>
</feature>
<dbReference type="InterPro" id="IPR006295">
    <property type="entry name" value="DNA_primase_DnaG"/>
</dbReference>
<dbReference type="SMART" id="SM00766">
    <property type="entry name" value="DnaG_DnaB_bind"/>
    <property type="match status" value="1"/>
</dbReference>
<dbReference type="FunFam" id="3.40.1360.10:FF:000002">
    <property type="entry name" value="DNA primase"/>
    <property type="match status" value="1"/>
</dbReference>
<evidence type="ECO:0000256" key="5">
    <source>
        <dbReference type="ARBA" id="ARBA00022705"/>
    </source>
</evidence>
<dbReference type="GO" id="GO:0003899">
    <property type="term" value="F:DNA-directed RNA polymerase activity"/>
    <property type="evidence" value="ECO:0007669"/>
    <property type="project" value="UniProtKB-UniRule"/>
</dbReference>
<evidence type="ECO:0000256" key="6">
    <source>
        <dbReference type="ARBA" id="ARBA00022723"/>
    </source>
</evidence>
<dbReference type="GO" id="GO:0003677">
    <property type="term" value="F:DNA binding"/>
    <property type="evidence" value="ECO:0007669"/>
    <property type="project" value="UniProtKB-KW"/>
</dbReference>
<dbReference type="SUPFAM" id="SSF57783">
    <property type="entry name" value="Zinc beta-ribbon"/>
    <property type="match status" value="1"/>
</dbReference>
<dbReference type="Gene3D" id="3.90.580.10">
    <property type="entry name" value="Zinc finger, CHC2-type domain"/>
    <property type="match status" value="1"/>
</dbReference>
<keyword evidence="8 12" id="KW-0862">Zinc</keyword>
<dbReference type="InterPro" id="IPR006171">
    <property type="entry name" value="TOPRIM_dom"/>
</dbReference>
<dbReference type="Gene3D" id="1.10.860.10">
    <property type="entry name" value="DNAb Helicase, Chain A"/>
    <property type="match status" value="1"/>
</dbReference>
<comment type="function">
    <text evidence="12 13">RNA polymerase that catalyzes the synthesis of short RNA molecules used as primers for DNA polymerase during DNA replication.</text>
</comment>
<dbReference type="PROSITE" id="PS50880">
    <property type="entry name" value="TOPRIM"/>
    <property type="match status" value="1"/>
</dbReference>
<comment type="subunit">
    <text evidence="12">Monomer. Interacts with DnaB.</text>
</comment>
<name>A0A1I4PCP5_9GAMM</name>
<dbReference type="InterPro" id="IPR016136">
    <property type="entry name" value="DNA_helicase_N/primase_C"/>
</dbReference>
<evidence type="ECO:0000313" key="19">
    <source>
        <dbReference type="Proteomes" id="UP000243629"/>
    </source>
</evidence>
<dbReference type="CDD" id="cd03364">
    <property type="entry name" value="TOPRIM_DnaG_primases"/>
    <property type="match status" value="1"/>
</dbReference>
<sequence>MSGMIPQGFIDDLLARTDIVEVVSDRVKLKKAGKNHVGLCPFHNEKTPSFSVSSDKQFFYCFGCGAGGNALGFLMDHDRLEFPEAVEELARRAGVDVPREERRPGQNEEPRRPARDNPLFGILEQAGAWYRQQLRQHPARQQAVDYLRNRGLSGEIARDFGIGYAPPGWDNLLRHLSNDHREQQLLIDAGLVLENEETGRRYDRFRERIMFPIRDSRGRVIGFGGRVLGDDKPKYLNSPETELFHKGRELYGLYEARQRNRQLEQILVTEGYMDVIALAQHGINNAVATLGTATSEEHLRLLFRSVTQIVFCFDGDKAGRQAAWRALHAALGTLEDGRQIRFLFLPDGQDPDSLVRSEGSDAFRKRLLQAEPLTDYLFRHLTEECPPSTLEGKAQLASEAMPLVAQVPGNMLRRLMVQALERITGMPLDDPGLQRQPRPTPQPAAVSGSEHTSAAVTRQRTQPAPGHRHQAGGPELEAARILLHCPQLARQISNQQHLPSHTDNPAAQLLVALINTLRHHPQMSTVQLLARWHGTEMGEQLTRLSEQEWLLHGNNSNLQQQLQDTLERLHQLERERQLQQLLDKAAIAPLEADEKQQLRDLLQQRNTQKNDD</sequence>
<comment type="domain">
    <text evidence="12">Contains an N-terminal zinc-binding domain, a central core domain that contains the primase activity, and a C-terminal DnaB-binding domain.</text>
</comment>
<keyword evidence="9" id="KW-0460">Magnesium</keyword>
<dbReference type="FunFam" id="3.90.980.10:FF:000001">
    <property type="entry name" value="DNA primase"/>
    <property type="match status" value="1"/>
</dbReference>
<dbReference type="SMART" id="SM00493">
    <property type="entry name" value="TOPRIM"/>
    <property type="match status" value="1"/>
</dbReference>
<evidence type="ECO:0000256" key="3">
    <source>
        <dbReference type="ARBA" id="ARBA00022679"/>
    </source>
</evidence>
<dbReference type="AlphaFoldDB" id="A0A1I4PCP5"/>
<dbReference type="Pfam" id="PF13155">
    <property type="entry name" value="Toprim_2"/>
    <property type="match status" value="1"/>
</dbReference>